<sequence>GTAKFTQYAVLFDEIDIPEKIVKYFLLSLCYEHQIVSSAISIPAPVYQADELAKRGMNVYRELKNCYDELKNLIPNLPRLPIPPEEYHTLTNRLCYLGSRLESQRVTA</sequence>
<dbReference type="WBParaSite" id="ACRNAN_Path_77.g282.t1">
    <property type="protein sequence ID" value="ACRNAN_Path_77.g282.t1"/>
    <property type="gene ID" value="ACRNAN_Path_77.g282"/>
</dbReference>
<evidence type="ECO:0000313" key="3">
    <source>
        <dbReference type="WBParaSite" id="ACRNAN_Path_77.g282.t1"/>
    </source>
</evidence>
<dbReference type="GO" id="GO:0003676">
    <property type="term" value="F:nucleic acid binding"/>
    <property type="evidence" value="ECO:0007669"/>
    <property type="project" value="InterPro"/>
</dbReference>
<dbReference type="InterPro" id="IPR036397">
    <property type="entry name" value="RNaseH_sf"/>
</dbReference>
<reference evidence="3" key="1">
    <citation type="submission" date="2022-11" db="UniProtKB">
        <authorList>
            <consortium name="WormBaseParasite"/>
        </authorList>
    </citation>
    <scope>IDENTIFICATION</scope>
</reference>
<dbReference type="InterPro" id="IPR003165">
    <property type="entry name" value="Piwi"/>
</dbReference>
<feature type="domain" description="Piwi" evidence="1">
    <location>
        <begin position="1"/>
        <end position="61"/>
    </location>
</feature>
<dbReference type="Gene3D" id="3.30.420.10">
    <property type="entry name" value="Ribonuclease H-like superfamily/Ribonuclease H"/>
    <property type="match status" value="1"/>
</dbReference>
<proteinExistence type="predicted"/>
<dbReference type="PROSITE" id="PS50822">
    <property type="entry name" value="PIWI"/>
    <property type="match status" value="1"/>
</dbReference>
<dbReference type="Proteomes" id="UP000887540">
    <property type="component" value="Unplaced"/>
</dbReference>
<name>A0A914CBG2_9BILA</name>
<evidence type="ECO:0000313" key="2">
    <source>
        <dbReference type="Proteomes" id="UP000887540"/>
    </source>
</evidence>
<keyword evidence="2" id="KW-1185">Reference proteome</keyword>
<accession>A0A914CBG2</accession>
<organism evidence="2 3">
    <name type="scientific">Acrobeloides nanus</name>
    <dbReference type="NCBI Taxonomy" id="290746"/>
    <lineage>
        <taxon>Eukaryota</taxon>
        <taxon>Metazoa</taxon>
        <taxon>Ecdysozoa</taxon>
        <taxon>Nematoda</taxon>
        <taxon>Chromadorea</taxon>
        <taxon>Rhabditida</taxon>
        <taxon>Tylenchina</taxon>
        <taxon>Cephalobomorpha</taxon>
        <taxon>Cephaloboidea</taxon>
        <taxon>Cephalobidae</taxon>
        <taxon>Acrobeloides</taxon>
    </lineage>
</organism>
<dbReference type="SUPFAM" id="SSF53098">
    <property type="entry name" value="Ribonuclease H-like"/>
    <property type="match status" value="1"/>
</dbReference>
<dbReference type="AlphaFoldDB" id="A0A914CBG2"/>
<dbReference type="Pfam" id="PF02171">
    <property type="entry name" value="Piwi"/>
    <property type="match status" value="1"/>
</dbReference>
<dbReference type="InterPro" id="IPR012337">
    <property type="entry name" value="RNaseH-like_sf"/>
</dbReference>
<evidence type="ECO:0000259" key="1">
    <source>
        <dbReference type="PROSITE" id="PS50822"/>
    </source>
</evidence>
<protein>
    <submittedName>
        <fullName evidence="3">Piwi domain-containing protein</fullName>
    </submittedName>
</protein>